<name>D5WUU9_KYRT2</name>
<dbReference type="PROSITE" id="PS50943">
    <property type="entry name" value="HTH_CROC1"/>
    <property type="match status" value="1"/>
</dbReference>
<dbReference type="PANTHER" id="PTHR46797">
    <property type="entry name" value="HTH-TYPE TRANSCRIPTIONAL REGULATOR"/>
    <property type="match status" value="1"/>
</dbReference>
<dbReference type="CDD" id="cd02209">
    <property type="entry name" value="cupin_XRE_C"/>
    <property type="match status" value="1"/>
</dbReference>
<dbReference type="EMBL" id="CP002017">
    <property type="protein sequence ID" value="ADG07421.1"/>
    <property type="molecule type" value="Genomic_DNA"/>
</dbReference>
<dbReference type="InterPro" id="IPR001387">
    <property type="entry name" value="Cro/C1-type_HTH"/>
</dbReference>
<feature type="domain" description="HTH cro/C1-type" evidence="2">
    <location>
        <begin position="8"/>
        <end position="62"/>
    </location>
</feature>
<dbReference type="InterPro" id="IPR014710">
    <property type="entry name" value="RmlC-like_jellyroll"/>
</dbReference>
<dbReference type="InterPro" id="IPR050807">
    <property type="entry name" value="TransReg_Diox_bact_type"/>
</dbReference>
<dbReference type="Gene3D" id="1.10.260.40">
    <property type="entry name" value="lambda repressor-like DNA-binding domains"/>
    <property type="match status" value="1"/>
</dbReference>
<sequence length="181" mass="20757">MGFDHGKLRRVRQEKGWTIQELAEKCEVSPGLISQVERGRVVPTLTTFWRICQALEVPMHYFFEEQKDESMVVRRDQRKIIHFPGSHVKYHLLSPSLHGQIEFLLVEIEPGEAHDREGMVTHKGEECGYVLEGELIVRLGAQEIHLYEGDSICFPSSISHRYANPGSVISRSIWAMTPPSF</sequence>
<keyword evidence="4" id="KW-1185">Reference proteome</keyword>
<dbReference type="Pfam" id="PF07883">
    <property type="entry name" value="Cupin_2"/>
    <property type="match status" value="1"/>
</dbReference>
<dbReference type="CDD" id="cd00093">
    <property type="entry name" value="HTH_XRE"/>
    <property type="match status" value="1"/>
</dbReference>
<keyword evidence="1" id="KW-0238">DNA-binding</keyword>
<dbReference type="STRING" id="562970.Btus_2774"/>
<dbReference type="PANTHER" id="PTHR46797:SF1">
    <property type="entry name" value="METHYLPHOSPHONATE SYNTHASE"/>
    <property type="match status" value="1"/>
</dbReference>
<dbReference type="Proteomes" id="UP000002368">
    <property type="component" value="Chromosome"/>
</dbReference>
<dbReference type="HOGENOM" id="CLU_085376_3_2_9"/>
<gene>
    <name evidence="3" type="ordered locus">Btus_2774</name>
</gene>
<evidence type="ECO:0000313" key="3">
    <source>
        <dbReference type="EMBL" id="ADG07421.1"/>
    </source>
</evidence>
<dbReference type="SUPFAM" id="SSF51182">
    <property type="entry name" value="RmlC-like cupins"/>
    <property type="match status" value="1"/>
</dbReference>
<dbReference type="Pfam" id="PF01381">
    <property type="entry name" value="HTH_3"/>
    <property type="match status" value="1"/>
</dbReference>
<dbReference type="RefSeq" id="WP_013076702.1">
    <property type="nucleotide sequence ID" value="NC_014098.1"/>
</dbReference>
<dbReference type="Gene3D" id="2.60.120.10">
    <property type="entry name" value="Jelly Rolls"/>
    <property type="match status" value="1"/>
</dbReference>
<evidence type="ECO:0000259" key="2">
    <source>
        <dbReference type="PROSITE" id="PS50943"/>
    </source>
</evidence>
<dbReference type="GO" id="GO:0003677">
    <property type="term" value="F:DNA binding"/>
    <property type="evidence" value="ECO:0007669"/>
    <property type="project" value="UniProtKB-KW"/>
</dbReference>
<accession>D5WUU9</accession>
<protein>
    <submittedName>
        <fullName evidence="3">Transcriptional regulator, XRE family</fullName>
    </submittedName>
</protein>
<dbReference type="SUPFAM" id="SSF47413">
    <property type="entry name" value="lambda repressor-like DNA-binding domains"/>
    <property type="match status" value="1"/>
</dbReference>
<dbReference type="SMART" id="SM00530">
    <property type="entry name" value="HTH_XRE"/>
    <property type="match status" value="1"/>
</dbReference>
<evidence type="ECO:0000256" key="1">
    <source>
        <dbReference type="ARBA" id="ARBA00023125"/>
    </source>
</evidence>
<evidence type="ECO:0000313" key="4">
    <source>
        <dbReference type="Proteomes" id="UP000002368"/>
    </source>
</evidence>
<dbReference type="eggNOG" id="COG0662">
    <property type="taxonomic scope" value="Bacteria"/>
</dbReference>
<dbReference type="OrthoDB" id="34624at2"/>
<dbReference type="KEGG" id="bts:Btus_2774"/>
<dbReference type="InterPro" id="IPR010982">
    <property type="entry name" value="Lambda_DNA-bd_dom_sf"/>
</dbReference>
<organism evidence="3 4">
    <name type="scientific">Kyrpidia tusciae (strain DSM 2912 / NBRC 15312 / T2)</name>
    <name type="common">Bacillus tusciae</name>
    <dbReference type="NCBI Taxonomy" id="562970"/>
    <lineage>
        <taxon>Bacteria</taxon>
        <taxon>Bacillati</taxon>
        <taxon>Bacillota</taxon>
        <taxon>Bacilli</taxon>
        <taxon>Bacillales</taxon>
        <taxon>Alicyclobacillaceae</taxon>
        <taxon>Kyrpidia</taxon>
    </lineage>
</organism>
<dbReference type="GO" id="GO:0005829">
    <property type="term" value="C:cytosol"/>
    <property type="evidence" value="ECO:0007669"/>
    <property type="project" value="TreeGrafter"/>
</dbReference>
<dbReference type="GO" id="GO:0003700">
    <property type="term" value="F:DNA-binding transcription factor activity"/>
    <property type="evidence" value="ECO:0007669"/>
    <property type="project" value="TreeGrafter"/>
</dbReference>
<dbReference type="AlphaFoldDB" id="D5WUU9"/>
<proteinExistence type="predicted"/>
<dbReference type="InterPro" id="IPR011051">
    <property type="entry name" value="RmlC_Cupin_sf"/>
</dbReference>
<reference evidence="3 4" key="1">
    <citation type="journal article" date="2011" name="Stand. Genomic Sci.">
        <title>Complete genome sequence of the thermophilic, hydrogen-oxidizing Bacillus tusciae type strain (T2) and reclassification in the new genus, Kyrpidia gen. nov. as Kyrpidia tusciae comb. nov. and emendation of the family Alicyclobacillaceae da Costa and Rainey, 2010.</title>
        <authorList>
            <person name="Klenk H.P."/>
            <person name="Lapidus A."/>
            <person name="Chertkov O."/>
            <person name="Copeland A."/>
            <person name="Del Rio T.G."/>
            <person name="Nolan M."/>
            <person name="Lucas S."/>
            <person name="Chen F."/>
            <person name="Tice H."/>
            <person name="Cheng J.F."/>
            <person name="Han C."/>
            <person name="Bruce D."/>
            <person name="Goodwin L."/>
            <person name="Pitluck S."/>
            <person name="Pati A."/>
            <person name="Ivanova N."/>
            <person name="Mavromatis K."/>
            <person name="Daum C."/>
            <person name="Chen A."/>
            <person name="Palaniappan K."/>
            <person name="Chang Y.J."/>
            <person name="Land M."/>
            <person name="Hauser L."/>
            <person name="Jeffries C.D."/>
            <person name="Detter J.C."/>
            <person name="Rohde M."/>
            <person name="Abt B."/>
            <person name="Pukall R."/>
            <person name="Goker M."/>
            <person name="Bristow J."/>
            <person name="Markowitz V."/>
            <person name="Hugenholtz P."/>
            <person name="Eisen J.A."/>
        </authorList>
    </citation>
    <scope>NUCLEOTIDE SEQUENCE [LARGE SCALE GENOMIC DNA]</scope>
    <source>
        <strain evidence="3 4">DSM 2912</strain>
    </source>
</reference>
<dbReference type="eggNOG" id="COG1396">
    <property type="taxonomic scope" value="Bacteria"/>
</dbReference>
<dbReference type="InterPro" id="IPR013096">
    <property type="entry name" value="Cupin_2"/>
</dbReference>